<comment type="subcellular location">
    <subcellularLocation>
        <location evidence="2">Membrane</location>
    </subcellularLocation>
</comment>
<keyword evidence="7" id="KW-0418">Kinase</keyword>
<dbReference type="GO" id="GO:0016020">
    <property type="term" value="C:membrane"/>
    <property type="evidence" value="ECO:0007669"/>
    <property type="project" value="UniProtKB-SubCell"/>
</dbReference>
<dbReference type="Gene3D" id="3.30.450.20">
    <property type="entry name" value="PAS domain"/>
    <property type="match status" value="3"/>
</dbReference>
<feature type="domain" description="PAS" evidence="12">
    <location>
        <begin position="591"/>
        <end position="668"/>
    </location>
</feature>
<dbReference type="Pfam" id="PF03924">
    <property type="entry name" value="CHASE"/>
    <property type="match status" value="1"/>
</dbReference>
<gene>
    <name evidence="15" type="ORF">E0F98_14025</name>
</gene>
<dbReference type="InterPro" id="IPR000700">
    <property type="entry name" value="PAS-assoc_C"/>
</dbReference>
<comment type="catalytic activity">
    <reaction evidence="1">
        <text>ATP + protein L-histidine = ADP + protein N-phospho-L-histidine.</text>
        <dbReference type="EC" id="2.7.13.3"/>
    </reaction>
</comment>
<feature type="domain" description="PAS" evidence="12">
    <location>
        <begin position="301"/>
        <end position="372"/>
    </location>
</feature>
<evidence type="ECO:0000256" key="6">
    <source>
        <dbReference type="ARBA" id="ARBA00022692"/>
    </source>
</evidence>
<organism evidence="15 16">
    <name type="scientific">Flavobacterium hiemivividum</name>
    <dbReference type="NCBI Taxonomy" id="2541734"/>
    <lineage>
        <taxon>Bacteria</taxon>
        <taxon>Pseudomonadati</taxon>
        <taxon>Bacteroidota</taxon>
        <taxon>Flavobacteriia</taxon>
        <taxon>Flavobacteriales</taxon>
        <taxon>Flavobacteriaceae</taxon>
        <taxon>Flavobacterium</taxon>
    </lineage>
</organism>
<evidence type="ECO:0000256" key="4">
    <source>
        <dbReference type="ARBA" id="ARBA00022553"/>
    </source>
</evidence>
<dbReference type="InterPro" id="IPR005467">
    <property type="entry name" value="His_kinase_dom"/>
</dbReference>
<dbReference type="PRINTS" id="PR00344">
    <property type="entry name" value="BCTRLSENSOR"/>
</dbReference>
<dbReference type="InterPro" id="IPR001610">
    <property type="entry name" value="PAC"/>
</dbReference>
<dbReference type="InterPro" id="IPR013655">
    <property type="entry name" value="PAS_fold_3"/>
</dbReference>
<dbReference type="InterPro" id="IPR000014">
    <property type="entry name" value="PAS"/>
</dbReference>
<dbReference type="Gene3D" id="3.30.450.350">
    <property type="entry name" value="CHASE domain"/>
    <property type="match status" value="1"/>
</dbReference>
<dbReference type="NCBIfam" id="TIGR00229">
    <property type="entry name" value="sensory_box"/>
    <property type="match status" value="2"/>
</dbReference>
<dbReference type="InterPro" id="IPR004358">
    <property type="entry name" value="Sig_transdc_His_kin-like_C"/>
</dbReference>
<feature type="domain" description="Histidine kinase" evidence="11">
    <location>
        <begin position="736"/>
        <end position="946"/>
    </location>
</feature>
<dbReference type="GO" id="GO:0007165">
    <property type="term" value="P:signal transduction"/>
    <property type="evidence" value="ECO:0007669"/>
    <property type="project" value="UniProtKB-ARBA"/>
</dbReference>
<keyword evidence="4" id="KW-0597">Phosphoprotein</keyword>
<dbReference type="PROSITE" id="PS50839">
    <property type="entry name" value="CHASE"/>
    <property type="match status" value="1"/>
</dbReference>
<comment type="caution">
    <text evidence="15">The sequence shown here is derived from an EMBL/GenBank/DDBJ whole genome shotgun (WGS) entry which is preliminary data.</text>
</comment>
<feature type="domain" description="PAC" evidence="13">
    <location>
        <begin position="667"/>
        <end position="718"/>
    </location>
</feature>
<dbReference type="PROSITE" id="PS50113">
    <property type="entry name" value="PAC"/>
    <property type="match status" value="2"/>
</dbReference>
<dbReference type="InterPro" id="IPR052162">
    <property type="entry name" value="Sensor_kinase/Photoreceptor"/>
</dbReference>
<dbReference type="InterPro" id="IPR003594">
    <property type="entry name" value="HATPase_dom"/>
</dbReference>
<feature type="transmembrane region" description="Helical" evidence="10">
    <location>
        <begin position="21"/>
        <end position="41"/>
    </location>
</feature>
<dbReference type="PROSITE" id="PS50109">
    <property type="entry name" value="HIS_KIN"/>
    <property type="match status" value="1"/>
</dbReference>
<dbReference type="InterPro" id="IPR042240">
    <property type="entry name" value="CHASE_sf"/>
</dbReference>
<dbReference type="Gene3D" id="3.30.565.10">
    <property type="entry name" value="Histidine kinase-like ATPase, C-terminal domain"/>
    <property type="match status" value="1"/>
</dbReference>
<evidence type="ECO:0000256" key="7">
    <source>
        <dbReference type="ARBA" id="ARBA00022777"/>
    </source>
</evidence>
<dbReference type="SUPFAM" id="SSF55785">
    <property type="entry name" value="PYP-like sensor domain (PAS domain)"/>
    <property type="match status" value="3"/>
</dbReference>
<evidence type="ECO:0000256" key="10">
    <source>
        <dbReference type="SAM" id="Phobius"/>
    </source>
</evidence>
<dbReference type="SUPFAM" id="SSF55874">
    <property type="entry name" value="ATPase domain of HSP90 chaperone/DNA topoisomerase II/histidine kinase"/>
    <property type="match status" value="1"/>
</dbReference>
<evidence type="ECO:0000259" key="13">
    <source>
        <dbReference type="PROSITE" id="PS50113"/>
    </source>
</evidence>
<evidence type="ECO:0000259" key="11">
    <source>
        <dbReference type="PROSITE" id="PS50109"/>
    </source>
</evidence>
<evidence type="ECO:0000259" key="12">
    <source>
        <dbReference type="PROSITE" id="PS50112"/>
    </source>
</evidence>
<dbReference type="SMART" id="SM00387">
    <property type="entry name" value="HATPase_c"/>
    <property type="match status" value="1"/>
</dbReference>
<evidence type="ECO:0000256" key="2">
    <source>
        <dbReference type="ARBA" id="ARBA00004370"/>
    </source>
</evidence>
<dbReference type="RefSeq" id="WP_132112559.1">
    <property type="nucleotide sequence ID" value="NZ_SMFO01000013.1"/>
</dbReference>
<dbReference type="Pfam" id="PF08447">
    <property type="entry name" value="PAS_3"/>
    <property type="match status" value="2"/>
</dbReference>
<dbReference type="PROSITE" id="PS50112">
    <property type="entry name" value="PAS"/>
    <property type="match status" value="2"/>
</dbReference>
<dbReference type="InterPro" id="IPR036890">
    <property type="entry name" value="HATPase_C_sf"/>
</dbReference>
<evidence type="ECO:0000256" key="5">
    <source>
        <dbReference type="ARBA" id="ARBA00022679"/>
    </source>
</evidence>
<dbReference type="SMART" id="SM00091">
    <property type="entry name" value="PAS"/>
    <property type="match status" value="2"/>
</dbReference>
<feature type="domain" description="PAC" evidence="13">
    <location>
        <begin position="376"/>
        <end position="428"/>
    </location>
</feature>
<evidence type="ECO:0000259" key="14">
    <source>
        <dbReference type="PROSITE" id="PS50839"/>
    </source>
</evidence>
<dbReference type="EC" id="2.7.13.3" evidence="3"/>
<dbReference type="PANTHER" id="PTHR43304:SF1">
    <property type="entry name" value="PAC DOMAIN-CONTAINING PROTEIN"/>
    <property type="match status" value="1"/>
</dbReference>
<dbReference type="CDD" id="cd00130">
    <property type="entry name" value="PAS"/>
    <property type="match status" value="2"/>
</dbReference>
<dbReference type="PANTHER" id="PTHR43304">
    <property type="entry name" value="PHYTOCHROME-LIKE PROTEIN CPH1"/>
    <property type="match status" value="1"/>
</dbReference>
<dbReference type="EMBL" id="SMFO01000013">
    <property type="protein sequence ID" value="TDE01949.1"/>
    <property type="molecule type" value="Genomic_DNA"/>
</dbReference>
<dbReference type="Pfam" id="PF02518">
    <property type="entry name" value="HATPase_c"/>
    <property type="match status" value="1"/>
</dbReference>
<keyword evidence="8 10" id="KW-1133">Transmembrane helix</keyword>
<accession>A0A4R5CNG3</accession>
<feature type="domain" description="CHASE" evidence="14">
    <location>
        <begin position="111"/>
        <end position="196"/>
    </location>
</feature>
<evidence type="ECO:0000313" key="15">
    <source>
        <dbReference type="EMBL" id="TDE01949.1"/>
    </source>
</evidence>
<reference evidence="15 16" key="1">
    <citation type="submission" date="2019-03" db="EMBL/GenBank/DDBJ databases">
        <title>Flavobacterium TSA-D2 sp. nov., isolated from arctic soil.</title>
        <authorList>
            <person name="Chaudhary D.K."/>
        </authorList>
    </citation>
    <scope>NUCLEOTIDE SEQUENCE [LARGE SCALE GENOMIC DNA]</scope>
    <source>
        <strain evidence="15 16">TSA-D2</strain>
    </source>
</reference>
<feature type="transmembrane region" description="Helical" evidence="10">
    <location>
        <begin position="254"/>
        <end position="281"/>
    </location>
</feature>
<evidence type="ECO:0000256" key="8">
    <source>
        <dbReference type="ARBA" id="ARBA00022989"/>
    </source>
</evidence>
<evidence type="ECO:0000313" key="16">
    <source>
        <dbReference type="Proteomes" id="UP000294597"/>
    </source>
</evidence>
<dbReference type="GO" id="GO:0004673">
    <property type="term" value="F:protein histidine kinase activity"/>
    <property type="evidence" value="ECO:0007669"/>
    <property type="project" value="UniProtKB-EC"/>
</dbReference>
<name>A0A4R5CNG3_9FLAO</name>
<sequence length="946" mass="107950">MTSKNYRLKFFRWLIAKPKTAGLFTFLLLSTIVGFIGFQQYKIVKDDEQLVMKNTLHVIHQNIEQSLKNSYTSTLTVALTINDQGIPENFDTISKKLLHSNLPLSAIQLVPKGVVKYVYPMKGNEAAIGLNILETPYLKEEALQSIKNQKMYFAGPIKLKQGGTGIVGRLPVFQGGDFWGFSAVIIKLKELLQTSLAYVDLSKYYFQFSKIDPTTKKEVYFLPIENNFANNYSVSLVVPDGNWKLALTAKQQNYLTAAMLIPTILGLFLAALFGFLITLILKKPAELQLLINQQAEKLLKSEIKFKTIFDQAAVGITNVDPISGKFIEANNQFCELVGFTQQELKEKTYQSITHPDDLANDENNISKIKQGLIRNYSIEKRYITKEGNIIWVNLSVSPLWNENEKPTSTIAVTQDITLRKEAEELVKKTENRYKGIFEDSPLPLWEEDFSEVKKNLEVLGLMHKSEEEVTAYFQQNPNETKKCSALVKVINVNQECLRFNKVDNKEALRMSLSPFIHEESIATFVQQLVAITQEKKKLNLEAIIIDNENQFRNINLRWNIISGYEDTLERVIVSTEDITERKNTEKKIIDSQKQIESLINTIDGIVWECDSKSFCFSFISKKVERILGYTPEEWLASPTFWADHIYPEDRESTVNYCILKTNQQLNHDFEYRMIAKNGSIVWLKDIVNVVVENDNSISLRGIMIDITKNKESEEDLNNSFNLVTEQNKRLLNFSYIVSHNLRSHTSNITSIISLIEMSDSEEEKTDLLLLLKSVSNSLNETMLHLNEVINIRNNIGLVSESVNLNQYIEAAQNVLSEQITAKKATILTQIPRDVVVNYNPAYLESVLYNILSNSIRYSHPDRLPIINIKWLIEDEMNVLQISDNGIGIDLVKNADKIFGMYKTFSNNPESKGIGLFITKNQIDAMNGAITVNSIPNEGTTFKIYIR</sequence>
<keyword evidence="6 10" id="KW-0812">Transmembrane</keyword>
<evidence type="ECO:0000256" key="3">
    <source>
        <dbReference type="ARBA" id="ARBA00012438"/>
    </source>
</evidence>
<dbReference type="Proteomes" id="UP000294597">
    <property type="component" value="Unassembled WGS sequence"/>
</dbReference>
<dbReference type="SMART" id="SM00086">
    <property type="entry name" value="PAC"/>
    <property type="match status" value="3"/>
</dbReference>
<keyword evidence="16" id="KW-1185">Reference proteome</keyword>
<keyword evidence="5" id="KW-0808">Transferase</keyword>
<dbReference type="SMART" id="SM01079">
    <property type="entry name" value="CHASE"/>
    <property type="match status" value="1"/>
</dbReference>
<dbReference type="InterPro" id="IPR035965">
    <property type="entry name" value="PAS-like_dom_sf"/>
</dbReference>
<keyword evidence="9 10" id="KW-0472">Membrane</keyword>
<evidence type="ECO:0000256" key="9">
    <source>
        <dbReference type="ARBA" id="ARBA00023136"/>
    </source>
</evidence>
<dbReference type="AlphaFoldDB" id="A0A4R5CNG3"/>
<dbReference type="InterPro" id="IPR006189">
    <property type="entry name" value="CHASE_dom"/>
</dbReference>
<proteinExistence type="predicted"/>
<evidence type="ECO:0000256" key="1">
    <source>
        <dbReference type="ARBA" id="ARBA00000085"/>
    </source>
</evidence>
<protein>
    <recommendedName>
        <fullName evidence="3">histidine kinase</fullName>
        <ecNumber evidence="3">2.7.13.3</ecNumber>
    </recommendedName>
</protein>